<protein>
    <submittedName>
        <fullName evidence="1">Putative LEE-encoded putative type III secretion system factor</fullName>
    </submittedName>
</protein>
<dbReference type="EMBL" id="JQ747540">
    <property type="protein sequence ID" value="AFO66399.1"/>
    <property type="molecule type" value="Genomic_DNA"/>
</dbReference>
<organism evidence="1">
    <name type="scientific">Salmonella enterica subsp. salamae serovar Sofia</name>
    <dbReference type="NCBI Taxonomy" id="46629"/>
    <lineage>
        <taxon>Bacteria</taxon>
        <taxon>Pseudomonadati</taxon>
        <taxon>Pseudomonadota</taxon>
        <taxon>Gammaproteobacteria</taxon>
        <taxon>Enterobacterales</taxon>
        <taxon>Enterobacteriaceae</taxon>
        <taxon>Salmonella</taxon>
    </lineage>
</organism>
<gene>
    <name evidence="1" type="primary">escL</name>
    <name evidence="1" type="ORF">SESS1635_03847</name>
</gene>
<reference evidence="1" key="1">
    <citation type="journal article" date="2012" name="PLoS ONE">
        <title>A Genomic Island in Salmonella enterica ssp. salamae Provides New Insights on the Genealogy of the Locus of Enterocyte Effacement.</title>
        <authorList>
            <person name="Chandry P.S."/>
            <person name="Gladman S."/>
            <person name="Moore S.C."/>
            <person name="Seemann T."/>
            <person name="Crandall K.A."/>
            <person name="Fegan N."/>
        </authorList>
    </citation>
    <scope>NUCLEOTIDE SEQUENCE</scope>
    <source>
        <strain evidence="1">S1635</strain>
    </source>
</reference>
<evidence type="ECO:0000313" key="1">
    <source>
        <dbReference type="EMBL" id="AFO66399.1"/>
    </source>
</evidence>
<name>I7C3L9_SALER</name>
<sequence>MRLYNFTSITTDRVFIDDVICEDDLRNIIKSIDIVASTRQKACLQLLNYRKKNRQYRLNARKELSLHVKSLRQRVRSNNEKKLNNEIRNTINWMIDIQNVERLLLRDVMRKAHISLTQVLPTLISSKLDWENLLGDMIRHELEDNHITGAIRITCNPALKLHCILQNESNNFHIIHDGNFPINKLIIENQYVRITLDPLKQIDMLLDIFKLTYLNLIEEGQECHNYQ</sequence>
<accession>I7C3L9</accession>
<dbReference type="AlphaFoldDB" id="I7C3L9"/>
<proteinExistence type="predicted"/>